<organism evidence="2 3">
    <name type="scientific">Chitinophaga solisilvae</name>
    <dbReference type="NCBI Taxonomy" id="1233460"/>
    <lineage>
        <taxon>Bacteria</taxon>
        <taxon>Pseudomonadati</taxon>
        <taxon>Bacteroidota</taxon>
        <taxon>Chitinophagia</taxon>
        <taxon>Chitinophagales</taxon>
        <taxon>Chitinophagaceae</taxon>
        <taxon>Chitinophaga</taxon>
    </lineage>
</organism>
<dbReference type="PROSITE" id="PS00194">
    <property type="entry name" value="THIOREDOXIN_1"/>
    <property type="match status" value="1"/>
</dbReference>
<dbReference type="EMBL" id="RIAR02000001">
    <property type="protein sequence ID" value="NSL90765.1"/>
    <property type="molecule type" value="Genomic_DNA"/>
</dbReference>
<evidence type="ECO:0000313" key="3">
    <source>
        <dbReference type="Proteomes" id="UP000281028"/>
    </source>
</evidence>
<gene>
    <name evidence="2" type="ORF">ECE50_028335</name>
</gene>
<name>A0A433WJV7_9BACT</name>
<proteinExistence type="predicted"/>
<dbReference type="InterPro" id="IPR013766">
    <property type="entry name" value="Thioredoxin_domain"/>
</dbReference>
<keyword evidence="1" id="KW-0676">Redox-active center</keyword>
<comment type="caution">
    <text evidence="2">The sequence shown here is derived from an EMBL/GenBank/DDBJ whole genome shotgun (WGS) entry which is preliminary data.</text>
</comment>
<protein>
    <submittedName>
        <fullName evidence="2">Thioredoxin family protein</fullName>
    </submittedName>
</protein>
<dbReference type="OrthoDB" id="662072at2"/>
<dbReference type="Pfam" id="PF13098">
    <property type="entry name" value="Thioredoxin_2"/>
    <property type="match status" value="1"/>
</dbReference>
<dbReference type="SUPFAM" id="SSF52833">
    <property type="entry name" value="Thioredoxin-like"/>
    <property type="match status" value="1"/>
</dbReference>
<dbReference type="InterPro" id="IPR012336">
    <property type="entry name" value="Thioredoxin-like_fold"/>
</dbReference>
<reference evidence="2" key="1">
    <citation type="submission" date="2020-05" db="EMBL/GenBank/DDBJ databases">
        <title>Chitinophaga laudate sp. nov., isolated from a tropical peat swamp.</title>
        <authorList>
            <person name="Goh C.B.S."/>
            <person name="Lee M.S."/>
            <person name="Parimannan S."/>
            <person name="Pasbakhsh P."/>
            <person name="Yule C.M."/>
            <person name="Rajandas H."/>
            <person name="Loke S."/>
            <person name="Croft L."/>
            <person name="Tan J.B.L."/>
        </authorList>
    </citation>
    <scope>NUCLEOTIDE SEQUENCE</scope>
    <source>
        <strain evidence="2">Mgbs1</strain>
    </source>
</reference>
<evidence type="ECO:0000256" key="1">
    <source>
        <dbReference type="ARBA" id="ARBA00023284"/>
    </source>
</evidence>
<sequence>MKWTGIMLILITILISCKPKEQSYIPTGKEGKGMEKFTVLEYDSTKRIQLDQLKGSKPIVVFYFSPTCPYCRAQTEEFLNNTERLSDVQLCFMTFTPLSEFRPYYDEFKFKDHPDVIAGVDDQQKFFNYFEITSVPFIAIYDKNKLLQRVINGPIKIKRLMELIQG</sequence>
<evidence type="ECO:0000313" key="2">
    <source>
        <dbReference type="EMBL" id="NSL90765.1"/>
    </source>
</evidence>
<keyword evidence="3" id="KW-1185">Reference proteome</keyword>
<dbReference type="PROSITE" id="PS51352">
    <property type="entry name" value="THIOREDOXIN_2"/>
    <property type="match status" value="1"/>
</dbReference>
<dbReference type="PROSITE" id="PS51257">
    <property type="entry name" value="PROKAR_LIPOPROTEIN"/>
    <property type="match status" value="1"/>
</dbReference>
<dbReference type="Proteomes" id="UP000281028">
    <property type="component" value="Unassembled WGS sequence"/>
</dbReference>
<accession>A0A433WJV7</accession>
<dbReference type="AlphaFoldDB" id="A0A433WJV7"/>
<dbReference type="InterPro" id="IPR036249">
    <property type="entry name" value="Thioredoxin-like_sf"/>
</dbReference>
<dbReference type="Gene3D" id="3.40.30.10">
    <property type="entry name" value="Glutaredoxin"/>
    <property type="match status" value="1"/>
</dbReference>
<dbReference type="InterPro" id="IPR017937">
    <property type="entry name" value="Thioredoxin_CS"/>
</dbReference>
<dbReference type="CDD" id="cd02947">
    <property type="entry name" value="TRX_family"/>
    <property type="match status" value="1"/>
</dbReference>